<proteinExistence type="predicted"/>
<organism evidence="1 2">
    <name type="scientific">Thelephora ganbajun</name>
    <name type="common">Ganba fungus</name>
    <dbReference type="NCBI Taxonomy" id="370292"/>
    <lineage>
        <taxon>Eukaryota</taxon>
        <taxon>Fungi</taxon>
        <taxon>Dikarya</taxon>
        <taxon>Basidiomycota</taxon>
        <taxon>Agaricomycotina</taxon>
        <taxon>Agaricomycetes</taxon>
        <taxon>Thelephorales</taxon>
        <taxon>Thelephoraceae</taxon>
        <taxon>Thelephora</taxon>
    </lineage>
</organism>
<evidence type="ECO:0000313" key="1">
    <source>
        <dbReference type="EMBL" id="KAF9646807.1"/>
    </source>
</evidence>
<dbReference type="EMBL" id="MU118048">
    <property type="protein sequence ID" value="KAF9646807.1"/>
    <property type="molecule type" value="Genomic_DNA"/>
</dbReference>
<dbReference type="Proteomes" id="UP000886501">
    <property type="component" value="Unassembled WGS sequence"/>
</dbReference>
<comment type="caution">
    <text evidence="1">The sequence shown here is derived from an EMBL/GenBank/DDBJ whole genome shotgun (WGS) entry which is preliminary data.</text>
</comment>
<reference evidence="1" key="1">
    <citation type="submission" date="2019-10" db="EMBL/GenBank/DDBJ databases">
        <authorList>
            <consortium name="DOE Joint Genome Institute"/>
            <person name="Kuo A."/>
            <person name="Miyauchi S."/>
            <person name="Kiss E."/>
            <person name="Drula E."/>
            <person name="Kohler A."/>
            <person name="Sanchez-Garcia M."/>
            <person name="Andreopoulos B."/>
            <person name="Barry K.W."/>
            <person name="Bonito G."/>
            <person name="Buee M."/>
            <person name="Carver A."/>
            <person name="Chen C."/>
            <person name="Cichocki N."/>
            <person name="Clum A."/>
            <person name="Culley D."/>
            <person name="Crous P.W."/>
            <person name="Fauchery L."/>
            <person name="Girlanda M."/>
            <person name="Hayes R."/>
            <person name="Keri Z."/>
            <person name="Labutti K."/>
            <person name="Lipzen A."/>
            <person name="Lombard V."/>
            <person name="Magnuson J."/>
            <person name="Maillard F."/>
            <person name="Morin E."/>
            <person name="Murat C."/>
            <person name="Nolan M."/>
            <person name="Ohm R."/>
            <person name="Pangilinan J."/>
            <person name="Pereira M."/>
            <person name="Perotto S."/>
            <person name="Peter M."/>
            <person name="Riley R."/>
            <person name="Sitrit Y."/>
            <person name="Stielow B."/>
            <person name="Szollosi G."/>
            <person name="Zifcakova L."/>
            <person name="Stursova M."/>
            <person name="Spatafora J.W."/>
            <person name="Tedersoo L."/>
            <person name="Vaario L.-M."/>
            <person name="Yamada A."/>
            <person name="Yan M."/>
            <person name="Wang P."/>
            <person name="Xu J."/>
            <person name="Bruns T."/>
            <person name="Baldrian P."/>
            <person name="Vilgalys R."/>
            <person name="Henrissat B."/>
            <person name="Grigoriev I.V."/>
            <person name="Hibbett D."/>
            <person name="Nagy L.G."/>
            <person name="Martin F.M."/>
        </authorList>
    </citation>
    <scope>NUCLEOTIDE SEQUENCE</scope>
    <source>
        <strain evidence="1">P2</strain>
    </source>
</reference>
<accession>A0ACB6ZBC8</accession>
<sequence>HPNVASFLGFCSGSPFSLVYPWMSNGNLSDYLREHLGVDKLGLLIDVAKGLAYMHGLHLVHGDLKGCANILINKNRRACIADFGLSTITGIRILMSFTPGGTYRWMSSELYDPERFGVLGSGSD</sequence>
<name>A0ACB6ZBC8_THEGA</name>
<protein>
    <submittedName>
        <fullName evidence="1">Kinase-like protein</fullName>
    </submittedName>
</protein>
<feature type="non-terminal residue" evidence="1">
    <location>
        <position position="1"/>
    </location>
</feature>
<evidence type="ECO:0000313" key="2">
    <source>
        <dbReference type="Proteomes" id="UP000886501"/>
    </source>
</evidence>
<keyword evidence="2" id="KW-1185">Reference proteome</keyword>
<gene>
    <name evidence="1" type="ORF">BDM02DRAFT_3099273</name>
</gene>
<reference evidence="1" key="2">
    <citation type="journal article" date="2020" name="Nat. Commun.">
        <title>Large-scale genome sequencing of mycorrhizal fungi provides insights into the early evolution of symbiotic traits.</title>
        <authorList>
            <person name="Miyauchi S."/>
            <person name="Kiss E."/>
            <person name="Kuo A."/>
            <person name="Drula E."/>
            <person name="Kohler A."/>
            <person name="Sanchez-Garcia M."/>
            <person name="Morin E."/>
            <person name="Andreopoulos B."/>
            <person name="Barry K.W."/>
            <person name="Bonito G."/>
            <person name="Buee M."/>
            <person name="Carver A."/>
            <person name="Chen C."/>
            <person name="Cichocki N."/>
            <person name="Clum A."/>
            <person name="Culley D."/>
            <person name="Crous P.W."/>
            <person name="Fauchery L."/>
            <person name="Girlanda M."/>
            <person name="Hayes R.D."/>
            <person name="Keri Z."/>
            <person name="LaButti K."/>
            <person name="Lipzen A."/>
            <person name="Lombard V."/>
            <person name="Magnuson J."/>
            <person name="Maillard F."/>
            <person name="Murat C."/>
            <person name="Nolan M."/>
            <person name="Ohm R.A."/>
            <person name="Pangilinan J."/>
            <person name="Pereira M.F."/>
            <person name="Perotto S."/>
            <person name="Peter M."/>
            <person name="Pfister S."/>
            <person name="Riley R."/>
            <person name="Sitrit Y."/>
            <person name="Stielow J.B."/>
            <person name="Szollosi G."/>
            <person name="Zifcakova L."/>
            <person name="Stursova M."/>
            <person name="Spatafora J.W."/>
            <person name="Tedersoo L."/>
            <person name="Vaario L.M."/>
            <person name="Yamada A."/>
            <person name="Yan M."/>
            <person name="Wang P."/>
            <person name="Xu J."/>
            <person name="Bruns T."/>
            <person name="Baldrian P."/>
            <person name="Vilgalys R."/>
            <person name="Dunand C."/>
            <person name="Henrissat B."/>
            <person name="Grigoriev I.V."/>
            <person name="Hibbett D."/>
            <person name="Nagy L.G."/>
            <person name="Martin F.M."/>
        </authorList>
    </citation>
    <scope>NUCLEOTIDE SEQUENCE</scope>
    <source>
        <strain evidence="1">P2</strain>
    </source>
</reference>